<feature type="region of interest" description="Disordered" evidence="1">
    <location>
        <begin position="32"/>
        <end position="150"/>
    </location>
</feature>
<feature type="compositionally biased region" description="Polar residues" evidence="1">
    <location>
        <begin position="32"/>
        <end position="55"/>
    </location>
</feature>
<dbReference type="InParanoid" id="B0DKS4"/>
<feature type="compositionally biased region" description="Low complexity" evidence="1">
    <location>
        <begin position="65"/>
        <end position="74"/>
    </location>
</feature>
<evidence type="ECO:0000313" key="3">
    <source>
        <dbReference type="Proteomes" id="UP000001194"/>
    </source>
</evidence>
<dbReference type="HOGENOM" id="CLU_1740848_0_0_1"/>
<proteinExistence type="predicted"/>
<feature type="compositionally biased region" description="Low complexity" evidence="1">
    <location>
        <begin position="106"/>
        <end position="116"/>
    </location>
</feature>
<accession>B0DKS4</accession>
<dbReference type="Proteomes" id="UP000001194">
    <property type="component" value="Unassembled WGS sequence"/>
</dbReference>
<dbReference type="EMBL" id="DS547116">
    <property type="protein sequence ID" value="EDR04696.1"/>
    <property type="molecule type" value="Genomic_DNA"/>
</dbReference>
<dbReference type="GeneID" id="6080237"/>
<evidence type="ECO:0000256" key="1">
    <source>
        <dbReference type="SAM" id="MobiDB-lite"/>
    </source>
</evidence>
<dbReference type="KEGG" id="lbc:LACBIDRAFT_330278"/>
<protein>
    <submittedName>
        <fullName evidence="2">Predicted protein</fullName>
    </submittedName>
</protein>
<dbReference type="RefSeq" id="XP_001884520.1">
    <property type="nucleotide sequence ID" value="XM_001884485.1"/>
</dbReference>
<gene>
    <name evidence="2" type="ORF">LACBIDRAFT_330278</name>
</gene>
<reference evidence="2 3" key="1">
    <citation type="journal article" date="2008" name="Nature">
        <title>The genome of Laccaria bicolor provides insights into mycorrhizal symbiosis.</title>
        <authorList>
            <person name="Martin F."/>
            <person name="Aerts A."/>
            <person name="Ahren D."/>
            <person name="Brun A."/>
            <person name="Danchin E.G.J."/>
            <person name="Duchaussoy F."/>
            <person name="Gibon J."/>
            <person name="Kohler A."/>
            <person name="Lindquist E."/>
            <person name="Pereda V."/>
            <person name="Salamov A."/>
            <person name="Shapiro H.J."/>
            <person name="Wuyts J."/>
            <person name="Blaudez D."/>
            <person name="Buee M."/>
            <person name="Brokstein P."/>
            <person name="Canbaeck B."/>
            <person name="Cohen D."/>
            <person name="Courty P.E."/>
            <person name="Coutinho P.M."/>
            <person name="Delaruelle C."/>
            <person name="Detter J.C."/>
            <person name="Deveau A."/>
            <person name="DiFazio S."/>
            <person name="Duplessis S."/>
            <person name="Fraissinet-Tachet L."/>
            <person name="Lucic E."/>
            <person name="Frey-Klett P."/>
            <person name="Fourrey C."/>
            <person name="Feussner I."/>
            <person name="Gay G."/>
            <person name="Grimwood J."/>
            <person name="Hoegger P.J."/>
            <person name="Jain P."/>
            <person name="Kilaru S."/>
            <person name="Labbe J."/>
            <person name="Lin Y.C."/>
            <person name="Legue V."/>
            <person name="Le Tacon F."/>
            <person name="Marmeisse R."/>
            <person name="Melayah D."/>
            <person name="Montanini B."/>
            <person name="Muratet M."/>
            <person name="Nehls U."/>
            <person name="Niculita-Hirzel H."/>
            <person name="Oudot-Le Secq M.P."/>
            <person name="Peter M."/>
            <person name="Quesneville H."/>
            <person name="Rajashekar B."/>
            <person name="Reich M."/>
            <person name="Rouhier N."/>
            <person name="Schmutz J."/>
            <person name="Yin T."/>
            <person name="Chalot M."/>
            <person name="Henrissat B."/>
            <person name="Kuees U."/>
            <person name="Lucas S."/>
            <person name="Van de Peer Y."/>
            <person name="Podila G.K."/>
            <person name="Polle A."/>
            <person name="Pukkila P.J."/>
            <person name="Richardson P.M."/>
            <person name="Rouze P."/>
            <person name="Sanders I.R."/>
            <person name="Stajich J.E."/>
            <person name="Tunlid A."/>
            <person name="Tuskan G."/>
            <person name="Grigoriev I.V."/>
        </authorList>
    </citation>
    <scope>NUCLEOTIDE SEQUENCE [LARGE SCALE GENOMIC DNA]</scope>
    <source>
        <strain evidence="3">S238N-H82 / ATCC MYA-4686</strain>
    </source>
</reference>
<organism evidence="3">
    <name type="scientific">Laccaria bicolor (strain S238N-H82 / ATCC MYA-4686)</name>
    <name type="common">Bicoloured deceiver</name>
    <name type="synonym">Laccaria laccata var. bicolor</name>
    <dbReference type="NCBI Taxonomy" id="486041"/>
    <lineage>
        <taxon>Eukaryota</taxon>
        <taxon>Fungi</taxon>
        <taxon>Dikarya</taxon>
        <taxon>Basidiomycota</taxon>
        <taxon>Agaricomycotina</taxon>
        <taxon>Agaricomycetes</taxon>
        <taxon>Agaricomycetidae</taxon>
        <taxon>Agaricales</taxon>
        <taxon>Agaricineae</taxon>
        <taxon>Hydnangiaceae</taxon>
        <taxon>Laccaria</taxon>
    </lineage>
</organism>
<feature type="compositionally biased region" description="Basic and acidic residues" evidence="1">
    <location>
        <begin position="117"/>
        <end position="150"/>
    </location>
</feature>
<name>B0DKS4_LACBS</name>
<evidence type="ECO:0000313" key="2">
    <source>
        <dbReference type="EMBL" id="EDR04696.1"/>
    </source>
</evidence>
<sequence>MRVLGSALSLAPLKVPHHIFDLTENPRIIAISSQDDPLANSDSDTETAGPSTQALPSTPRRRRQSAPPASSPISVMNPTPVRRGHPTKKACKSGPATEPRLSAADLEQQQQLCQEQQEQRKREMEAEKQHMCEQARQLREETKEQEKTSA</sequence>
<feature type="compositionally biased region" description="Basic residues" evidence="1">
    <location>
        <begin position="82"/>
        <end position="91"/>
    </location>
</feature>
<keyword evidence="3" id="KW-1185">Reference proteome</keyword>
<dbReference type="AlphaFoldDB" id="B0DKS4"/>